<dbReference type="EMBL" id="QKXC01000083">
    <property type="protein sequence ID" value="RBR22923.1"/>
    <property type="molecule type" value="Genomic_DNA"/>
</dbReference>
<organism evidence="2 3">
    <name type="scientific">Fusarium coffeatum</name>
    <dbReference type="NCBI Taxonomy" id="231269"/>
    <lineage>
        <taxon>Eukaryota</taxon>
        <taxon>Fungi</taxon>
        <taxon>Dikarya</taxon>
        <taxon>Ascomycota</taxon>
        <taxon>Pezizomycotina</taxon>
        <taxon>Sordariomycetes</taxon>
        <taxon>Hypocreomycetidae</taxon>
        <taxon>Hypocreales</taxon>
        <taxon>Nectriaceae</taxon>
        <taxon>Fusarium</taxon>
        <taxon>Fusarium incarnatum-equiseti species complex</taxon>
    </lineage>
</organism>
<dbReference type="AlphaFoldDB" id="A0A366S0T8"/>
<proteinExistence type="predicted"/>
<gene>
    <name evidence="2" type="ORF">FIESC28_04221</name>
</gene>
<evidence type="ECO:0000313" key="3">
    <source>
        <dbReference type="Proteomes" id="UP000253153"/>
    </source>
</evidence>
<sequence length="376" mass="42006">MQKDWMSNPKVDRTASFVGTPTHNLIDPPSLYESQHTPNGPVNYAPTNPPTTASLDVGNPQNITRLRDNYEYVAFVSSPSCTSFVDPYLQKTSVPSHSPSPLTQPYWTLPSAFGDSSLTRSGPSPNLQESHKSSNGQSEFPSVDTSNGLPDELQSIALDPVDKQERDSWSEATILDREFRSASGKLELVQIAKYFSVPRSLADLDLFLVALGRRFPPECQWIHPLLVQFEKQRGKQCVVIMMQRPLREKPFSSPSQHPCFTEVFATGFESLGLGVIKLDFRKQCRRNSEDTNCPGIRLGVEQSILGLCTTIELLIITHFFKDGLTAFTRRLATHDEIVQKERNGKKIKEKKNLQETGNPLEQLSASVADLRLVSES</sequence>
<dbReference type="GeneID" id="41993664"/>
<dbReference type="OrthoDB" id="5116297at2759"/>
<feature type="region of interest" description="Disordered" evidence="1">
    <location>
        <begin position="1"/>
        <end position="54"/>
    </location>
</feature>
<dbReference type="RefSeq" id="XP_031017514.1">
    <property type="nucleotide sequence ID" value="XM_031158368.1"/>
</dbReference>
<evidence type="ECO:0000256" key="1">
    <source>
        <dbReference type="SAM" id="MobiDB-lite"/>
    </source>
</evidence>
<reference evidence="2 3" key="1">
    <citation type="submission" date="2018-06" db="EMBL/GenBank/DDBJ databases">
        <title>Fusarium incarnatum-equiseti species complex species 28.</title>
        <authorList>
            <person name="Gardiner D.M."/>
        </authorList>
    </citation>
    <scope>NUCLEOTIDE SEQUENCE [LARGE SCALE GENOMIC DNA]</scope>
    <source>
        <strain evidence="2 3">FIESC_28</strain>
    </source>
</reference>
<name>A0A366S0T8_9HYPO</name>
<accession>A0A366S0T8</accession>
<evidence type="ECO:0000313" key="2">
    <source>
        <dbReference type="EMBL" id="RBR22923.1"/>
    </source>
</evidence>
<feature type="region of interest" description="Disordered" evidence="1">
    <location>
        <begin position="117"/>
        <end position="151"/>
    </location>
</feature>
<comment type="caution">
    <text evidence="2">The sequence shown here is derived from an EMBL/GenBank/DDBJ whole genome shotgun (WGS) entry which is preliminary data.</text>
</comment>
<protein>
    <submittedName>
        <fullName evidence="2">Uncharacterized protein</fullName>
    </submittedName>
</protein>
<dbReference type="Proteomes" id="UP000253153">
    <property type="component" value="Unassembled WGS sequence"/>
</dbReference>
<feature type="compositionally biased region" description="Polar residues" evidence="1">
    <location>
        <begin position="117"/>
        <end position="148"/>
    </location>
</feature>
<keyword evidence="3" id="KW-1185">Reference proteome</keyword>